<dbReference type="GeneID" id="68095931"/>
<dbReference type="RefSeq" id="XP_044549654.1">
    <property type="nucleotide sequence ID" value="XM_044693008.1"/>
</dbReference>
<dbReference type="Gene3D" id="1.20.120.1750">
    <property type="match status" value="1"/>
</dbReference>
<dbReference type="SMART" id="SM00647">
    <property type="entry name" value="IBR"/>
    <property type="match status" value="2"/>
</dbReference>
<comment type="catalytic activity">
    <reaction evidence="1">
        <text>[E2 ubiquitin-conjugating enzyme]-S-ubiquitinyl-L-cysteine + [acceptor protein]-L-lysine = [E2 ubiquitin-conjugating enzyme]-L-cysteine + [acceptor protein]-N(6)-ubiquitinyl-L-lysine.</text>
        <dbReference type="EC" id="2.3.2.31"/>
    </reaction>
</comment>
<dbReference type="GO" id="GO:0008270">
    <property type="term" value="F:zinc ion binding"/>
    <property type="evidence" value="ECO:0007669"/>
    <property type="project" value="UniProtKB-KW"/>
</dbReference>
<dbReference type="InterPro" id="IPR044066">
    <property type="entry name" value="TRIAD_supradom"/>
</dbReference>
<dbReference type="Pfam" id="PF22191">
    <property type="entry name" value="IBR_1"/>
    <property type="match status" value="1"/>
</dbReference>
<keyword evidence="7" id="KW-0833">Ubl conjugation pathway</keyword>
<dbReference type="GO" id="GO:0016567">
    <property type="term" value="P:protein ubiquitination"/>
    <property type="evidence" value="ECO:0007669"/>
    <property type="project" value="InterPro"/>
</dbReference>
<proteinExistence type="predicted"/>
<organism evidence="11 12">
    <name type="scientific">Naegleria lovaniensis</name>
    <name type="common">Amoeba</name>
    <dbReference type="NCBI Taxonomy" id="51637"/>
    <lineage>
        <taxon>Eukaryota</taxon>
        <taxon>Discoba</taxon>
        <taxon>Heterolobosea</taxon>
        <taxon>Tetramitia</taxon>
        <taxon>Eutetramitia</taxon>
        <taxon>Vahlkampfiidae</taxon>
        <taxon>Naegleria</taxon>
    </lineage>
</organism>
<dbReference type="SUPFAM" id="SSF57850">
    <property type="entry name" value="RING/U-box"/>
    <property type="match status" value="2"/>
</dbReference>
<name>A0AA88KLS9_NAELO</name>
<dbReference type="InterPro" id="IPR002867">
    <property type="entry name" value="IBR_dom"/>
</dbReference>
<dbReference type="GO" id="GO:0061630">
    <property type="term" value="F:ubiquitin protein ligase activity"/>
    <property type="evidence" value="ECO:0007669"/>
    <property type="project" value="UniProtKB-EC"/>
</dbReference>
<dbReference type="Gene3D" id="2.20.25.20">
    <property type="match status" value="1"/>
</dbReference>
<sequence>MFFNFLQTSTSSSNSKKPNNPSSSTSTFLDPSHLIATHEMECSVCYETFELNNDSNTISTPCVNPSCQQDVCSKCIFKAIDSNIQNNCHDMKCITCHTLLDSEKVMEFLKSFSVPLSEKYDRIMVCKALENDPGFVWCAHGCGSGVISDEDAQIVTCDTCGKKTCFICKTKWHEGITCQELNNHRYLTHSQYPLSNVLEEYDDDDVYSSDGDYELANNLQEMTLLNEIESEKYIQQITKECPKCKFRFEKEENDCDHVKCVKCQFEFCWSCGADHKLIMQKDNSYHDPSCRFHSSNINQ</sequence>
<evidence type="ECO:0000256" key="6">
    <source>
        <dbReference type="ARBA" id="ARBA00022771"/>
    </source>
</evidence>
<feature type="compositionally biased region" description="Low complexity" evidence="9">
    <location>
        <begin position="8"/>
        <end position="27"/>
    </location>
</feature>
<dbReference type="InterPro" id="IPR031127">
    <property type="entry name" value="E3_UB_ligase_RBR"/>
</dbReference>
<gene>
    <name evidence="11" type="ORF">C9374_003476</name>
</gene>
<comment type="caution">
    <text evidence="11">The sequence shown here is derived from an EMBL/GenBank/DDBJ whole genome shotgun (WGS) entry which is preliminary data.</text>
</comment>
<evidence type="ECO:0000256" key="2">
    <source>
        <dbReference type="ARBA" id="ARBA00012251"/>
    </source>
</evidence>
<dbReference type="EC" id="2.3.2.31" evidence="2"/>
<keyword evidence="3" id="KW-0808">Transferase</keyword>
<keyword evidence="8" id="KW-0862">Zinc</keyword>
<keyword evidence="4" id="KW-0479">Metal-binding</keyword>
<dbReference type="PANTHER" id="PTHR11685">
    <property type="entry name" value="RBR FAMILY RING FINGER AND IBR DOMAIN-CONTAINING"/>
    <property type="match status" value="1"/>
</dbReference>
<dbReference type="Pfam" id="PF01485">
    <property type="entry name" value="IBR"/>
    <property type="match status" value="1"/>
</dbReference>
<dbReference type="Proteomes" id="UP000816034">
    <property type="component" value="Unassembled WGS sequence"/>
</dbReference>
<evidence type="ECO:0000313" key="12">
    <source>
        <dbReference type="Proteomes" id="UP000816034"/>
    </source>
</evidence>
<dbReference type="AlphaFoldDB" id="A0AA88KLS9"/>
<keyword evidence="5" id="KW-0677">Repeat</keyword>
<accession>A0AA88KLS9</accession>
<evidence type="ECO:0000313" key="11">
    <source>
        <dbReference type="EMBL" id="KAG2385661.1"/>
    </source>
</evidence>
<keyword evidence="12" id="KW-1185">Reference proteome</keyword>
<protein>
    <recommendedName>
        <fullName evidence="2">RBR-type E3 ubiquitin transferase</fullName>
        <ecNumber evidence="2">2.3.2.31</ecNumber>
    </recommendedName>
</protein>
<reference evidence="11 12" key="1">
    <citation type="journal article" date="2018" name="BMC Genomics">
        <title>The genome of Naegleria lovaniensis, the basis for a comparative approach to unravel pathogenicity factors of the human pathogenic amoeba N. fowleri.</title>
        <authorList>
            <person name="Liechti N."/>
            <person name="Schurch N."/>
            <person name="Bruggmann R."/>
            <person name="Wittwer M."/>
        </authorList>
    </citation>
    <scope>NUCLEOTIDE SEQUENCE [LARGE SCALE GENOMIC DNA]</scope>
    <source>
        <strain evidence="11 12">ATCC 30569</strain>
    </source>
</reference>
<evidence type="ECO:0000256" key="8">
    <source>
        <dbReference type="ARBA" id="ARBA00022833"/>
    </source>
</evidence>
<evidence type="ECO:0000256" key="9">
    <source>
        <dbReference type="SAM" id="MobiDB-lite"/>
    </source>
</evidence>
<dbReference type="PROSITE" id="PS51873">
    <property type="entry name" value="TRIAD"/>
    <property type="match status" value="1"/>
</dbReference>
<evidence type="ECO:0000256" key="4">
    <source>
        <dbReference type="ARBA" id="ARBA00022723"/>
    </source>
</evidence>
<feature type="region of interest" description="Disordered" evidence="9">
    <location>
        <begin position="1"/>
        <end position="27"/>
    </location>
</feature>
<evidence type="ECO:0000256" key="5">
    <source>
        <dbReference type="ARBA" id="ARBA00022737"/>
    </source>
</evidence>
<feature type="domain" description="RING-type" evidence="10">
    <location>
        <begin position="38"/>
        <end position="290"/>
    </location>
</feature>
<evidence type="ECO:0000256" key="3">
    <source>
        <dbReference type="ARBA" id="ARBA00022679"/>
    </source>
</evidence>
<evidence type="ECO:0000256" key="1">
    <source>
        <dbReference type="ARBA" id="ARBA00001798"/>
    </source>
</evidence>
<dbReference type="CDD" id="cd20336">
    <property type="entry name" value="Rcat_RBR"/>
    <property type="match status" value="1"/>
</dbReference>
<keyword evidence="6" id="KW-0863">Zinc-finger</keyword>
<evidence type="ECO:0000259" key="10">
    <source>
        <dbReference type="PROSITE" id="PS51873"/>
    </source>
</evidence>
<dbReference type="EMBL" id="PYSW02000018">
    <property type="protein sequence ID" value="KAG2385661.1"/>
    <property type="molecule type" value="Genomic_DNA"/>
</dbReference>
<evidence type="ECO:0000256" key="7">
    <source>
        <dbReference type="ARBA" id="ARBA00022786"/>
    </source>
</evidence>